<evidence type="ECO:0000313" key="3">
    <source>
        <dbReference type="Proteomes" id="UP000295554"/>
    </source>
</evidence>
<dbReference type="OrthoDB" id="8392384at2"/>
<keyword evidence="1" id="KW-0732">Signal</keyword>
<evidence type="ECO:0000256" key="1">
    <source>
        <dbReference type="ARBA" id="ARBA00022729"/>
    </source>
</evidence>
<dbReference type="PANTHER" id="PTHR15462:SF19">
    <property type="entry name" value="PEPTIDASE S1 DOMAIN-CONTAINING PROTEIN"/>
    <property type="match status" value="1"/>
</dbReference>
<gene>
    <name evidence="2" type="ORF">E2F43_15045</name>
</gene>
<dbReference type="Gene3D" id="2.40.10.10">
    <property type="entry name" value="Trypsin-like serine proteases"/>
    <property type="match status" value="2"/>
</dbReference>
<dbReference type="PANTHER" id="PTHR15462">
    <property type="entry name" value="SERINE PROTEASE"/>
    <property type="match status" value="1"/>
</dbReference>
<proteinExistence type="predicted"/>
<protein>
    <recommendedName>
        <fullName evidence="4">Serine protease</fullName>
    </recommendedName>
</protein>
<name>A0A4V6PIX0_9GAMM</name>
<reference evidence="2 3" key="1">
    <citation type="submission" date="2019-03" db="EMBL/GenBank/DDBJ databases">
        <title>Seongchinamella monodicae gen. nov., sp. nov., a novel member of the Gammaproteobacteria isolated from a tidal mudflat of beach.</title>
        <authorList>
            <person name="Yang H.G."/>
            <person name="Kang J.W."/>
            <person name="Lee S.D."/>
        </authorList>
    </citation>
    <scope>NUCLEOTIDE SEQUENCE [LARGE SCALE GENOMIC DNA]</scope>
    <source>
        <strain evidence="2 3">GH4-78</strain>
    </source>
</reference>
<organism evidence="2 3">
    <name type="scientific">Seongchinamella unica</name>
    <dbReference type="NCBI Taxonomy" id="2547392"/>
    <lineage>
        <taxon>Bacteria</taxon>
        <taxon>Pseudomonadati</taxon>
        <taxon>Pseudomonadota</taxon>
        <taxon>Gammaproteobacteria</taxon>
        <taxon>Cellvibrionales</taxon>
        <taxon>Halieaceae</taxon>
        <taxon>Seongchinamella</taxon>
    </lineage>
</organism>
<comment type="caution">
    <text evidence="2">The sequence shown here is derived from an EMBL/GenBank/DDBJ whole genome shotgun (WGS) entry which is preliminary data.</text>
</comment>
<evidence type="ECO:0000313" key="2">
    <source>
        <dbReference type="EMBL" id="TDG12873.1"/>
    </source>
</evidence>
<accession>A0A4V6PIX0</accession>
<dbReference type="Proteomes" id="UP000295554">
    <property type="component" value="Unassembled WGS sequence"/>
</dbReference>
<dbReference type="InterPro" id="IPR043504">
    <property type="entry name" value="Peptidase_S1_PA_chymotrypsin"/>
</dbReference>
<dbReference type="InterPro" id="IPR009003">
    <property type="entry name" value="Peptidase_S1_PA"/>
</dbReference>
<dbReference type="SUPFAM" id="SSF50494">
    <property type="entry name" value="Trypsin-like serine proteases"/>
    <property type="match status" value="1"/>
</dbReference>
<sequence>MNDGNLDNDRSIILTAAHCVHEGPGGGFAESAIFIPNQAGTDGSRTDFDCNNDPLGCWVVDFGVVSNDWVANAWPNSIPWDYGFYALGNDSDPQYPGSGLRGSLDNVTTPMDVSFDAADATVNVYTRALGYSYSDDPNFMYCGEPVTDSSYQGLLLRNCGLSGGASGGPWSQSTELNLGKGPIISVNSYGPSRGKPYMGGPRLSGNDAECLFDAAKLAGAGSTVSRVGC</sequence>
<evidence type="ECO:0008006" key="4">
    <source>
        <dbReference type="Google" id="ProtNLM"/>
    </source>
</evidence>
<dbReference type="InterPro" id="IPR050966">
    <property type="entry name" value="Glutamyl_endopeptidase"/>
</dbReference>
<dbReference type="EMBL" id="SMSE01000003">
    <property type="protein sequence ID" value="TDG12873.1"/>
    <property type="molecule type" value="Genomic_DNA"/>
</dbReference>
<dbReference type="AlphaFoldDB" id="A0A4V6PIX0"/>
<keyword evidence="3" id="KW-1185">Reference proteome</keyword>